<protein>
    <submittedName>
        <fullName evidence="3">Uncharacterized protein LOC111023063</fullName>
    </submittedName>
</protein>
<keyword evidence="1" id="KW-0812">Transmembrane</keyword>
<name>A0A6J1DR42_MOMCH</name>
<keyword evidence="2" id="KW-1185">Reference proteome</keyword>
<dbReference type="AlphaFoldDB" id="A0A6J1DR42"/>
<dbReference type="Proteomes" id="UP000504603">
    <property type="component" value="Unplaced"/>
</dbReference>
<sequence length="174" mass="18070">MSGGRFTSTRIHVMALDGVVNVNSLFTFAVFLGVAWYPTADPAANLLADDDDGPCAARAAVAESLIACHVYSFSCFLFSSLVASALKQAIRISRGGGEAVAHALGLRVGIVVSAVGSILGCGFLVAALLNLVQIKLGKFGCGRWETAAAAVPLITLVPSALFIYIALVLHSFTR</sequence>
<accession>A0A6J1DR42</accession>
<proteinExistence type="predicted"/>
<keyword evidence="1" id="KW-0472">Membrane</keyword>
<dbReference type="GeneID" id="111023063"/>
<gene>
    <name evidence="3" type="primary">LOC111023063</name>
</gene>
<dbReference type="KEGG" id="mcha:111023063"/>
<feature type="transmembrane region" description="Helical" evidence="1">
    <location>
        <begin position="149"/>
        <end position="169"/>
    </location>
</feature>
<dbReference type="PANTHER" id="PTHR33430:SF9">
    <property type="entry name" value="MATERNAL EFFECT EMBRYO ARREST 60"/>
    <property type="match status" value="1"/>
</dbReference>
<feature type="transmembrane region" description="Helical" evidence="1">
    <location>
        <begin position="104"/>
        <end position="129"/>
    </location>
</feature>
<feature type="transmembrane region" description="Helical" evidence="1">
    <location>
        <begin position="59"/>
        <end position="83"/>
    </location>
</feature>
<reference evidence="3" key="1">
    <citation type="submission" date="2025-08" db="UniProtKB">
        <authorList>
            <consortium name="RefSeq"/>
        </authorList>
    </citation>
    <scope>IDENTIFICATION</scope>
    <source>
        <strain evidence="3">OHB3-1</strain>
    </source>
</reference>
<dbReference type="PANTHER" id="PTHR33430">
    <property type="entry name" value="MATERNAL EFFECT EMBRYO ARREST PROTEIN"/>
    <property type="match status" value="1"/>
</dbReference>
<evidence type="ECO:0000313" key="3">
    <source>
        <dbReference type="RefSeq" id="XP_022156092.1"/>
    </source>
</evidence>
<evidence type="ECO:0000313" key="2">
    <source>
        <dbReference type="Proteomes" id="UP000504603"/>
    </source>
</evidence>
<keyword evidence="1" id="KW-1133">Transmembrane helix</keyword>
<dbReference type="RefSeq" id="XP_022156092.1">
    <property type="nucleotide sequence ID" value="XM_022300400.1"/>
</dbReference>
<organism evidence="2 3">
    <name type="scientific">Momordica charantia</name>
    <name type="common">Bitter gourd</name>
    <name type="synonym">Balsam pear</name>
    <dbReference type="NCBI Taxonomy" id="3673"/>
    <lineage>
        <taxon>Eukaryota</taxon>
        <taxon>Viridiplantae</taxon>
        <taxon>Streptophyta</taxon>
        <taxon>Embryophyta</taxon>
        <taxon>Tracheophyta</taxon>
        <taxon>Spermatophyta</taxon>
        <taxon>Magnoliopsida</taxon>
        <taxon>eudicotyledons</taxon>
        <taxon>Gunneridae</taxon>
        <taxon>Pentapetalae</taxon>
        <taxon>rosids</taxon>
        <taxon>fabids</taxon>
        <taxon>Cucurbitales</taxon>
        <taxon>Cucurbitaceae</taxon>
        <taxon>Momordiceae</taxon>
        <taxon>Momordica</taxon>
    </lineage>
</organism>
<evidence type="ECO:0000256" key="1">
    <source>
        <dbReference type="SAM" id="Phobius"/>
    </source>
</evidence>
<dbReference type="OrthoDB" id="666653at2759"/>
<feature type="transmembrane region" description="Helical" evidence="1">
    <location>
        <begin position="20"/>
        <end position="39"/>
    </location>
</feature>